<dbReference type="Pfam" id="PF00241">
    <property type="entry name" value="Cofilin_ADF"/>
    <property type="match status" value="1"/>
</dbReference>
<dbReference type="InterPro" id="IPR011171">
    <property type="entry name" value="GMF"/>
</dbReference>
<comment type="similarity">
    <text evidence="1 2">Belongs to the actin-binding proteins ADF family. GMF subfamily.</text>
</comment>
<accession>A0ABN7RT46</accession>
<dbReference type="SUPFAM" id="SSF55753">
    <property type="entry name" value="Actin depolymerizing proteins"/>
    <property type="match status" value="1"/>
</dbReference>
<dbReference type="PANTHER" id="PTHR11249">
    <property type="entry name" value="GLIAL FACTOR NATURATION FACTOR"/>
    <property type="match status" value="1"/>
</dbReference>
<dbReference type="EMBL" id="OU015568">
    <property type="protein sequence ID" value="CAG5085546.1"/>
    <property type="molecule type" value="Genomic_DNA"/>
</dbReference>
<reference evidence="4 5" key="1">
    <citation type="submission" date="2021-04" db="EMBL/GenBank/DDBJ databases">
        <authorList>
            <person name="Bliznina A."/>
        </authorList>
    </citation>
    <scope>NUCLEOTIDE SEQUENCE [LARGE SCALE GENOMIC DNA]</scope>
</reference>
<dbReference type="SMART" id="SM00102">
    <property type="entry name" value="ADF"/>
    <property type="match status" value="1"/>
</dbReference>
<dbReference type="PIRSF" id="PIRSF001788">
    <property type="entry name" value="GMF-beta"/>
    <property type="match status" value="1"/>
</dbReference>
<keyword evidence="5" id="KW-1185">Reference proteome</keyword>
<evidence type="ECO:0000313" key="5">
    <source>
        <dbReference type="Proteomes" id="UP001158576"/>
    </source>
</evidence>
<dbReference type="Proteomes" id="UP001158576">
    <property type="component" value="Chromosome PAR"/>
</dbReference>
<gene>
    <name evidence="4" type="ORF">OKIOD_LOCUS2480</name>
</gene>
<dbReference type="InterPro" id="IPR002108">
    <property type="entry name" value="ADF-H"/>
</dbReference>
<protein>
    <submittedName>
        <fullName evidence="4">Oidioi.mRNA.OKI2018_I69.PAR.g10922.t1.cds</fullName>
    </submittedName>
</protein>
<evidence type="ECO:0000256" key="1">
    <source>
        <dbReference type="ARBA" id="ARBA00010055"/>
    </source>
</evidence>
<sequence length="151" mass="17795">MSLSYQMHNEGINTDMAKFSPEILDKMKKFRFRKEKNNAAIIFKLDMETMDVQIEDEIEDIGDIEELQNELPHLQPRFIMYSCKFERSDGRVQYPLILIFVSPNGGAPRQMMAYSGSRNQFRDSSKISKVFDVRDLEDLTQVWLDEKLKNF</sequence>
<dbReference type="PANTHER" id="PTHR11249:SF2">
    <property type="entry name" value="GLIA MATURATION FACTOR"/>
    <property type="match status" value="1"/>
</dbReference>
<organism evidence="4 5">
    <name type="scientific">Oikopleura dioica</name>
    <name type="common">Tunicate</name>
    <dbReference type="NCBI Taxonomy" id="34765"/>
    <lineage>
        <taxon>Eukaryota</taxon>
        <taxon>Metazoa</taxon>
        <taxon>Chordata</taxon>
        <taxon>Tunicata</taxon>
        <taxon>Appendicularia</taxon>
        <taxon>Copelata</taxon>
        <taxon>Oikopleuridae</taxon>
        <taxon>Oikopleura</taxon>
    </lineage>
</organism>
<feature type="domain" description="ADF-H" evidence="3">
    <location>
        <begin position="13"/>
        <end position="149"/>
    </location>
</feature>
<evidence type="ECO:0000313" key="4">
    <source>
        <dbReference type="EMBL" id="CAG5085546.1"/>
    </source>
</evidence>
<evidence type="ECO:0000259" key="3">
    <source>
        <dbReference type="PROSITE" id="PS51263"/>
    </source>
</evidence>
<dbReference type="PROSITE" id="PS51263">
    <property type="entry name" value="ADF_H"/>
    <property type="match status" value="1"/>
</dbReference>
<name>A0ABN7RT46_OIKDI</name>
<proteinExistence type="inferred from homology"/>
<dbReference type="CDD" id="cd11283">
    <property type="entry name" value="ADF_GMF-beta_like"/>
    <property type="match status" value="1"/>
</dbReference>
<dbReference type="InterPro" id="IPR029006">
    <property type="entry name" value="ADF-H/Gelsolin-like_dom_sf"/>
</dbReference>
<evidence type="ECO:0000256" key="2">
    <source>
        <dbReference type="PIRNR" id="PIRNR001788"/>
    </source>
</evidence>
<dbReference type="Gene3D" id="3.40.20.10">
    <property type="entry name" value="Severin"/>
    <property type="match status" value="1"/>
</dbReference>